<keyword evidence="6 8" id="KW-1133">Transmembrane helix</keyword>
<dbReference type="GO" id="GO:0008233">
    <property type="term" value="F:peptidase activity"/>
    <property type="evidence" value="ECO:0007669"/>
    <property type="project" value="UniProtKB-KW"/>
</dbReference>
<dbReference type="NCBIfam" id="TIGR04178">
    <property type="entry name" value="exo_archaeo"/>
    <property type="match status" value="1"/>
</dbReference>
<evidence type="ECO:0000256" key="5">
    <source>
        <dbReference type="ARBA" id="ARBA00022801"/>
    </source>
</evidence>
<dbReference type="STRING" id="314278.NB231_08430"/>
<feature type="transmembrane region" description="Helical" evidence="8">
    <location>
        <begin position="202"/>
        <end position="220"/>
    </location>
</feature>
<gene>
    <name evidence="10" type="ORF">NB231_08430</name>
</gene>
<dbReference type="EMBL" id="AAOF01000010">
    <property type="protein sequence ID" value="EAR21269.1"/>
    <property type="molecule type" value="Genomic_DNA"/>
</dbReference>
<sequence length="540" mass="60394">MSVQLERSPGLGRNELLLATVRHVWLPHLVGLTLLVLFILGLFHQTLWSIVDKWANAETYAHGFFIVPISAWLIWRRREALLKIVPRPDAWAVPIMVALGFVWILGELATVELVQQYAVVAMLITSVWLVAGPRLVRACGFPLFFLLLAVPFGYFLVPSLMQFTADWAITLVRLSGVPVYREGLTFTLPTGTWSVIEACSGLRYLIASFTLGCLYAYLIYRSWGRRALFVLASIVVPIIANGLRAYLIVMIGHLSSMRLATGIDHIIYGWVFFGMVMLILFWIGGFWREDTADTKEYPDRVGGFREYPLDSATLGGKWSAMVRMAMLIGLVAILLAAVPFYVTHVKSSQARATGAGLALPAELRGWRTQAKPFVEWAPHYTGLTEARAQSYVSSAGPIGLYVGLYRDQEEGAELIAWENEIVFNKHTSRGKWYRVAEWQRSIRLTNGQALTVPVTRITNDERYLDVWHWYWVAGQFTASKLVAKALTLGARLMARFDAAALVTVYVPVDQSEPDPQQKVLAFIQEALPAIEQNLTAAVGG</sequence>
<dbReference type="GO" id="GO:0006508">
    <property type="term" value="P:proteolysis"/>
    <property type="evidence" value="ECO:0007669"/>
    <property type="project" value="UniProtKB-KW"/>
</dbReference>
<dbReference type="eggNOG" id="COG1269">
    <property type="taxonomic scope" value="Bacteria"/>
</dbReference>
<accession>A4BSJ9</accession>
<evidence type="ECO:0000256" key="7">
    <source>
        <dbReference type="ARBA" id="ARBA00023136"/>
    </source>
</evidence>
<keyword evidence="4 8" id="KW-0812">Transmembrane</keyword>
<organism evidence="10 11">
    <name type="scientific">Nitrococcus mobilis Nb-231</name>
    <dbReference type="NCBI Taxonomy" id="314278"/>
    <lineage>
        <taxon>Bacteria</taxon>
        <taxon>Pseudomonadati</taxon>
        <taxon>Pseudomonadota</taxon>
        <taxon>Gammaproteobacteria</taxon>
        <taxon>Chromatiales</taxon>
        <taxon>Ectothiorhodospiraceae</taxon>
        <taxon>Nitrococcus</taxon>
    </lineage>
</organism>
<dbReference type="OrthoDB" id="9797363at2"/>
<dbReference type="InterPro" id="IPR013426">
    <property type="entry name" value="EpsH-like"/>
</dbReference>
<reference evidence="10 11" key="1">
    <citation type="submission" date="2006-02" db="EMBL/GenBank/DDBJ databases">
        <authorList>
            <person name="Waterbury J."/>
            <person name="Ferriera S."/>
            <person name="Johnson J."/>
            <person name="Kravitz S."/>
            <person name="Halpern A."/>
            <person name="Remington K."/>
            <person name="Beeson K."/>
            <person name="Tran B."/>
            <person name="Rogers Y.-H."/>
            <person name="Friedman R."/>
            <person name="Venter J.C."/>
        </authorList>
    </citation>
    <scope>NUCLEOTIDE SEQUENCE [LARGE SCALE GENOMIC DNA]</scope>
    <source>
        <strain evidence="10 11">Nb-231</strain>
    </source>
</reference>
<proteinExistence type="predicted"/>
<dbReference type="Pfam" id="PF09721">
    <property type="entry name" value="Exosortase_EpsH"/>
    <property type="match status" value="1"/>
</dbReference>
<name>A4BSJ9_9GAMM</name>
<keyword evidence="11" id="KW-1185">Reference proteome</keyword>
<evidence type="ECO:0000256" key="1">
    <source>
        <dbReference type="ARBA" id="ARBA00004651"/>
    </source>
</evidence>
<feature type="domain" description="Methanolan biosynthesis EpsI" evidence="9">
    <location>
        <begin position="331"/>
        <end position="532"/>
    </location>
</feature>
<feature type="transmembrane region" description="Helical" evidence="8">
    <location>
        <begin position="88"/>
        <end position="108"/>
    </location>
</feature>
<feature type="transmembrane region" description="Helical" evidence="8">
    <location>
        <begin position="114"/>
        <end position="131"/>
    </location>
</feature>
<comment type="caution">
    <text evidence="10">The sequence shown here is derived from an EMBL/GenBank/DDBJ whole genome shotgun (WGS) entry which is preliminary data.</text>
</comment>
<dbReference type="InterPro" id="IPR026392">
    <property type="entry name" value="Exo/Archaeosortase_dom"/>
</dbReference>
<dbReference type="InterPro" id="IPR019127">
    <property type="entry name" value="Exosortase"/>
</dbReference>
<dbReference type="Proteomes" id="UP000003374">
    <property type="component" value="Unassembled WGS sequence"/>
</dbReference>
<feature type="transmembrane region" description="Helical" evidence="8">
    <location>
        <begin position="227"/>
        <end position="247"/>
    </location>
</feature>
<evidence type="ECO:0000259" key="9">
    <source>
        <dbReference type="Pfam" id="PF11984"/>
    </source>
</evidence>
<comment type="subcellular location">
    <subcellularLocation>
        <location evidence="1">Cell membrane</location>
        <topology evidence="1">Multi-pass membrane protein</topology>
    </subcellularLocation>
</comment>
<feature type="transmembrane region" description="Helical" evidence="8">
    <location>
        <begin position="138"/>
        <end position="157"/>
    </location>
</feature>
<evidence type="ECO:0000256" key="3">
    <source>
        <dbReference type="ARBA" id="ARBA00022670"/>
    </source>
</evidence>
<feature type="transmembrane region" description="Helical" evidence="8">
    <location>
        <begin position="59"/>
        <end position="76"/>
    </location>
</feature>
<dbReference type="AlphaFoldDB" id="A4BSJ9"/>
<feature type="transmembrane region" description="Helical" evidence="8">
    <location>
        <begin position="24"/>
        <end position="47"/>
    </location>
</feature>
<keyword evidence="7 8" id="KW-0472">Membrane</keyword>
<dbReference type="HOGENOM" id="CLU_039817_1_0_6"/>
<dbReference type="RefSeq" id="WP_005001459.1">
    <property type="nucleotide sequence ID" value="NZ_CH672427.1"/>
</dbReference>
<evidence type="ECO:0000256" key="8">
    <source>
        <dbReference type="SAM" id="Phobius"/>
    </source>
</evidence>
<evidence type="ECO:0000256" key="4">
    <source>
        <dbReference type="ARBA" id="ARBA00022692"/>
    </source>
</evidence>
<feature type="transmembrane region" description="Helical" evidence="8">
    <location>
        <begin position="324"/>
        <end position="342"/>
    </location>
</feature>
<dbReference type="NCBIfam" id="TIGR03109">
    <property type="entry name" value="exosort_XrtA"/>
    <property type="match status" value="1"/>
</dbReference>
<keyword evidence="2" id="KW-1003">Cell membrane</keyword>
<dbReference type="InterPro" id="IPR017540">
    <property type="entry name" value="Exosortase-1"/>
</dbReference>
<feature type="transmembrane region" description="Helical" evidence="8">
    <location>
        <begin position="267"/>
        <end position="287"/>
    </location>
</feature>
<dbReference type="InterPro" id="IPR014263">
    <property type="entry name" value="Methanolan_biosynth_EpsI"/>
</dbReference>
<keyword evidence="5" id="KW-0378">Hydrolase</keyword>
<protein>
    <recommendedName>
        <fullName evidence="9">Methanolan biosynthesis EpsI domain-containing protein</fullName>
    </recommendedName>
</protein>
<evidence type="ECO:0000256" key="6">
    <source>
        <dbReference type="ARBA" id="ARBA00022989"/>
    </source>
</evidence>
<evidence type="ECO:0000313" key="11">
    <source>
        <dbReference type="Proteomes" id="UP000003374"/>
    </source>
</evidence>
<dbReference type="NCBIfam" id="TIGR02602">
    <property type="entry name" value="8TM_EpsH"/>
    <property type="match status" value="1"/>
</dbReference>
<keyword evidence="3" id="KW-0645">Protease</keyword>
<dbReference type="GO" id="GO:0005886">
    <property type="term" value="C:plasma membrane"/>
    <property type="evidence" value="ECO:0007669"/>
    <property type="project" value="UniProtKB-SubCell"/>
</dbReference>
<dbReference type="Pfam" id="PF11984">
    <property type="entry name" value="DUF3485"/>
    <property type="match status" value="1"/>
</dbReference>
<evidence type="ECO:0000256" key="2">
    <source>
        <dbReference type="ARBA" id="ARBA00022475"/>
    </source>
</evidence>
<evidence type="ECO:0000313" key="10">
    <source>
        <dbReference type="EMBL" id="EAR21269.1"/>
    </source>
</evidence>
<dbReference type="NCBIfam" id="TIGR02914">
    <property type="entry name" value="EpsI_fam"/>
    <property type="match status" value="1"/>
</dbReference>